<dbReference type="EMBL" id="NMPR01000137">
    <property type="protein sequence ID" value="KAA8629405.1"/>
    <property type="molecule type" value="Genomic_DNA"/>
</dbReference>
<organism evidence="1 2">
    <name type="scientific">Sordaria macrospora</name>
    <dbReference type="NCBI Taxonomy" id="5147"/>
    <lineage>
        <taxon>Eukaryota</taxon>
        <taxon>Fungi</taxon>
        <taxon>Dikarya</taxon>
        <taxon>Ascomycota</taxon>
        <taxon>Pezizomycotina</taxon>
        <taxon>Sordariomycetes</taxon>
        <taxon>Sordariomycetidae</taxon>
        <taxon>Sordariales</taxon>
        <taxon>Sordariaceae</taxon>
        <taxon>Sordaria</taxon>
    </lineage>
</organism>
<protein>
    <submittedName>
        <fullName evidence="1">Uncharacterized protein</fullName>
    </submittedName>
</protein>
<dbReference type="VEuPathDB" id="FungiDB:SMAC_09340"/>
<comment type="caution">
    <text evidence="1">The sequence shown here is derived from an EMBL/GenBank/DDBJ whole genome shotgun (WGS) entry which is preliminary data.</text>
</comment>
<accession>A0A8S8ZLZ2</accession>
<gene>
    <name evidence="1" type="ORF">SMACR_09340</name>
</gene>
<evidence type="ECO:0000313" key="1">
    <source>
        <dbReference type="EMBL" id="KAA8629405.1"/>
    </source>
</evidence>
<dbReference type="Proteomes" id="UP000433876">
    <property type="component" value="Unassembled WGS sequence"/>
</dbReference>
<name>A0A8S8ZLZ2_SORMA</name>
<evidence type="ECO:0000313" key="2">
    <source>
        <dbReference type="Proteomes" id="UP000433876"/>
    </source>
</evidence>
<sequence length="159" mass="17414">MRLSTIPYSTALGILQLSGIVQCLSVPPRETAGSMLSSLTPPSASNDSVLTLGFHWEVIVTCAPDGYPVEKRRIAEGIAEVLDYLKNKITGYPILGAMSSGRYDRKLWLNSYGDIANGAQKILDKCSPGDKYVSGEAWFYEVNPTQEGGWVVMVEYTRC</sequence>
<proteinExistence type="predicted"/>
<reference evidence="1 2" key="1">
    <citation type="submission" date="2017-07" db="EMBL/GenBank/DDBJ databases">
        <title>Genome sequence of the Sordaria macrospora wild type strain R19027.</title>
        <authorList>
            <person name="Nowrousian M."/>
            <person name="Teichert I."/>
            <person name="Kueck U."/>
        </authorList>
    </citation>
    <scope>NUCLEOTIDE SEQUENCE [LARGE SCALE GENOMIC DNA]</scope>
    <source>
        <strain evidence="1 2">R19027</strain>
        <tissue evidence="1">Mycelium</tissue>
    </source>
</reference>
<dbReference type="AlphaFoldDB" id="A0A8S8ZLZ2"/>